<dbReference type="Pfam" id="PF03184">
    <property type="entry name" value="DDE_1"/>
    <property type="match status" value="1"/>
</dbReference>
<dbReference type="InterPro" id="IPR050863">
    <property type="entry name" value="CenT-Element_Derived"/>
</dbReference>
<name>A0ABQ9IKB5_9NEOP</name>
<comment type="caution">
    <text evidence="2">The sequence shown here is derived from an EMBL/GenBank/DDBJ whole genome shotgun (WGS) entry which is preliminary data.</text>
</comment>
<dbReference type="InterPro" id="IPR004875">
    <property type="entry name" value="DDE_SF_endonuclease_dom"/>
</dbReference>
<keyword evidence="3" id="KW-1185">Reference proteome</keyword>
<evidence type="ECO:0000259" key="1">
    <source>
        <dbReference type="Pfam" id="PF03184"/>
    </source>
</evidence>
<dbReference type="PANTHER" id="PTHR19303">
    <property type="entry name" value="TRANSPOSON"/>
    <property type="match status" value="1"/>
</dbReference>
<organism evidence="2 3">
    <name type="scientific">Dryococelus australis</name>
    <dbReference type="NCBI Taxonomy" id="614101"/>
    <lineage>
        <taxon>Eukaryota</taxon>
        <taxon>Metazoa</taxon>
        <taxon>Ecdysozoa</taxon>
        <taxon>Arthropoda</taxon>
        <taxon>Hexapoda</taxon>
        <taxon>Insecta</taxon>
        <taxon>Pterygota</taxon>
        <taxon>Neoptera</taxon>
        <taxon>Polyneoptera</taxon>
        <taxon>Phasmatodea</taxon>
        <taxon>Verophasmatodea</taxon>
        <taxon>Anareolatae</taxon>
        <taxon>Phasmatidae</taxon>
        <taxon>Eurycanthinae</taxon>
        <taxon>Dryococelus</taxon>
    </lineage>
</organism>
<dbReference type="PANTHER" id="PTHR19303:SF73">
    <property type="entry name" value="PROTEIN PDC2"/>
    <property type="match status" value="1"/>
</dbReference>
<dbReference type="Proteomes" id="UP001159363">
    <property type="component" value="Chromosome 1"/>
</dbReference>
<accession>A0ABQ9IKB5</accession>
<protein>
    <recommendedName>
        <fullName evidence="1">DDE-1 domain-containing protein</fullName>
    </recommendedName>
</protein>
<proteinExistence type="predicted"/>
<reference evidence="2 3" key="1">
    <citation type="submission" date="2023-02" db="EMBL/GenBank/DDBJ databases">
        <title>LHISI_Scaffold_Assembly.</title>
        <authorList>
            <person name="Stuart O.P."/>
            <person name="Cleave R."/>
            <person name="Magrath M.J.L."/>
            <person name="Mikheyev A.S."/>
        </authorList>
    </citation>
    <scope>NUCLEOTIDE SEQUENCE [LARGE SCALE GENOMIC DNA]</scope>
    <source>
        <strain evidence="2">Daus_M_001</strain>
        <tissue evidence="2">Leg muscle</tissue>
    </source>
</reference>
<gene>
    <name evidence="2" type="ORF">PR048_002081</name>
</gene>
<evidence type="ECO:0000313" key="3">
    <source>
        <dbReference type="Proteomes" id="UP001159363"/>
    </source>
</evidence>
<evidence type="ECO:0000313" key="2">
    <source>
        <dbReference type="EMBL" id="KAJ8896736.1"/>
    </source>
</evidence>
<dbReference type="EMBL" id="JARBHB010000001">
    <property type="protein sequence ID" value="KAJ8896736.1"/>
    <property type="molecule type" value="Genomic_DNA"/>
</dbReference>
<sequence length="160" mass="17921">MGSKRKTLDLATKYEIIMKIQEVLYWAAGSLQEAEWHHMAQDCRGESDDPVWCGGTVVAEGAQNFRTVFPMDVYNADETGLLYNLMPDRTLAVKGDTCKVGKRSKERLTVILCANMDGSDNVMLMAVGKLAKPCDFERNIVPCRYDSNKKAWMTGDLSTK</sequence>
<feature type="domain" description="DDE-1" evidence="1">
    <location>
        <begin position="105"/>
        <end position="157"/>
    </location>
</feature>